<comment type="caution">
    <text evidence="1">The sequence shown here is derived from an EMBL/GenBank/DDBJ whole genome shotgun (WGS) entry which is preliminary data.</text>
</comment>
<dbReference type="Proteomes" id="UP000789860">
    <property type="component" value="Unassembled WGS sequence"/>
</dbReference>
<evidence type="ECO:0000313" key="1">
    <source>
        <dbReference type="EMBL" id="CAG8663208.1"/>
    </source>
</evidence>
<dbReference type="EMBL" id="CAJVPM010026734">
    <property type="protein sequence ID" value="CAG8663208.1"/>
    <property type="molecule type" value="Genomic_DNA"/>
</dbReference>
<protein>
    <submittedName>
        <fullName evidence="1">7985_t:CDS:1</fullName>
    </submittedName>
</protein>
<reference evidence="1" key="1">
    <citation type="submission" date="2021-06" db="EMBL/GenBank/DDBJ databases">
        <authorList>
            <person name="Kallberg Y."/>
            <person name="Tangrot J."/>
            <person name="Rosling A."/>
        </authorList>
    </citation>
    <scope>NUCLEOTIDE SEQUENCE</scope>
    <source>
        <strain evidence="1">AU212A</strain>
    </source>
</reference>
<proteinExistence type="predicted"/>
<evidence type="ECO:0000313" key="2">
    <source>
        <dbReference type="Proteomes" id="UP000789860"/>
    </source>
</evidence>
<organism evidence="1 2">
    <name type="scientific">Scutellospora calospora</name>
    <dbReference type="NCBI Taxonomy" id="85575"/>
    <lineage>
        <taxon>Eukaryota</taxon>
        <taxon>Fungi</taxon>
        <taxon>Fungi incertae sedis</taxon>
        <taxon>Mucoromycota</taxon>
        <taxon>Glomeromycotina</taxon>
        <taxon>Glomeromycetes</taxon>
        <taxon>Diversisporales</taxon>
        <taxon>Gigasporaceae</taxon>
        <taxon>Scutellospora</taxon>
    </lineage>
</organism>
<sequence>CGLALSPLACSADRPGSARITTSGLSKDLVNIKDPKKKLSDYINLDEEDI</sequence>
<keyword evidence="2" id="KW-1185">Reference proteome</keyword>
<accession>A0ACA9NLD8</accession>
<gene>
    <name evidence="1" type="ORF">SCALOS_LOCUS9104</name>
</gene>
<name>A0ACA9NLD8_9GLOM</name>
<feature type="non-terminal residue" evidence="1">
    <location>
        <position position="1"/>
    </location>
</feature>